<reference evidence="3" key="1">
    <citation type="journal article" date="2019" name="Int. J. Syst. Evol. Microbiol.">
        <title>The Global Catalogue of Microorganisms (GCM) 10K type strain sequencing project: providing services to taxonomists for standard genome sequencing and annotation.</title>
        <authorList>
            <consortium name="The Broad Institute Genomics Platform"/>
            <consortium name="The Broad Institute Genome Sequencing Center for Infectious Disease"/>
            <person name="Wu L."/>
            <person name="Ma J."/>
        </authorList>
    </citation>
    <scope>NUCLEOTIDE SEQUENCE [LARGE SCALE GENOMIC DNA]</scope>
    <source>
        <strain evidence="3">CCUG 52537</strain>
    </source>
</reference>
<feature type="signal peptide" evidence="1">
    <location>
        <begin position="1"/>
        <end position="21"/>
    </location>
</feature>
<keyword evidence="3" id="KW-1185">Reference proteome</keyword>
<dbReference type="EMBL" id="JBHTIK010000007">
    <property type="protein sequence ID" value="MFD0849107.1"/>
    <property type="molecule type" value="Genomic_DNA"/>
</dbReference>
<evidence type="ECO:0000256" key="1">
    <source>
        <dbReference type="SAM" id="SignalP"/>
    </source>
</evidence>
<evidence type="ECO:0000313" key="2">
    <source>
        <dbReference type="EMBL" id="MFD0849107.1"/>
    </source>
</evidence>
<name>A0ABW3C6E3_SPHXN</name>
<dbReference type="EC" id="3.5.-.-" evidence="2"/>
<dbReference type="PANTHER" id="PTHR11803">
    <property type="entry name" value="2-IMINOBUTANOATE/2-IMINOPROPANOATE DEAMINASE RIDA"/>
    <property type="match status" value="1"/>
</dbReference>
<gene>
    <name evidence="2" type="ORF">ACFQ00_12285</name>
</gene>
<keyword evidence="1" id="KW-0732">Signal</keyword>
<dbReference type="InterPro" id="IPR006175">
    <property type="entry name" value="YjgF/YER057c/UK114"/>
</dbReference>
<dbReference type="Gene3D" id="3.30.1330.40">
    <property type="entry name" value="RutC-like"/>
    <property type="match status" value="1"/>
</dbReference>
<accession>A0ABW3C6E3</accession>
<dbReference type="Pfam" id="PF01042">
    <property type="entry name" value="Ribonuc_L-PSP"/>
    <property type="match status" value="1"/>
</dbReference>
<keyword evidence="2" id="KW-0378">Hydrolase</keyword>
<organism evidence="2 3">
    <name type="scientific">Sphingosinicella xenopeptidilytica</name>
    <dbReference type="NCBI Taxonomy" id="364098"/>
    <lineage>
        <taxon>Bacteria</taxon>
        <taxon>Pseudomonadati</taxon>
        <taxon>Pseudomonadota</taxon>
        <taxon>Alphaproteobacteria</taxon>
        <taxon>Sphingomonadales</taxon>
        <taxon>Sphingosinicellaceae</taxon>
        <taxon>Sphingosinicella</taxon>
    </lineage>
</organism>
<dbReference type="Proteomes" id="UP001597124">
    <property type="component" value="Unassembled WGS sequence"/>
</dbReference>
<evidence type="ECO:0000313" key="3">
    <source>
        <dbReference type="Proteomes" id="UP001597124"/>
    </source>
</evidence>
<proteinExistence type="predicted"/>
<dbReference type="PANTHER" id="PTHR11803:SF39">
    <property type="entry name" value="2-IMINOBUTANOATE_2-IMINOPROPANOATE DEAMINASE"/>
    <property type="match status" value="1"/>
</dbReference>
<comment type="caution">
    <text evidence="2">The sequence shown here is derived from an EMBL/GenBank/DDBJ whole genome shotgun (WGS) entry which is preliminary data.</text>
</comment>
<dbReference type="RefSeq" id="WP_381491139.1">
    <property type="nucleotide sequence ID" value="NZ_JBHTIK010000007.1"/>
</dbReference>
<feature type="chain" id="PRO_5046479278" evidence="1">
    <location>
        <begin position="22"/>
        <end position="150"/>
    </location>
</feature>
<protein>
    <submittedName>
        <fullName evidence="2">RidA family protein</fullName>
        <ecNumber evidence="2">3.5.-.-</ecNumber>
    </submittedName>
</protein>
<sequence length="150" mass="15317">MRAIHTLLLVTAVLAAPISTAAATTSPPFREAVRAGDILFLSGQLGTAPDGSGLVPGGLPAEARQAMGNIGAILARHGLGFGDLVKCVVMLADISRWSEFNAVYLAYFGEAPLPARSAFGTNGLALGAAVEIECTAQISASPKNGTTHEE</sequence>
<dbReference type="GO" id="GO:0016787">
    <property type="term" value="F:hydrolase activity"/>
    <property type="evidence" value="ECO:0007669"/>
    <property type="project" value="UniProtKB-KW"/>
</dbReference>
<dbReference type="CDD" id="cd00448">
    <property type="entry name" value="YjgF_YER057c_UK114_family"/>
    <property type="match status" value="1"/>
</dbReference>
<dbReference type="SUPFAM" id="SSF55298">
    <property type="entry name" value="YjgF-like"/>
    <property type="match status" value="1"/>
</dbReference>
<dbReference type="InterPro" id="IPR035959">
    <property type="entry name" value="RutC-like_sf"/>
</dbReference>